<name>A0ABQ3YQT2_9ACTN</name>
<dbReference type="EMBL" id="BOML01000012">
    <property type="protein sequence ID" value="GID99943.1"/>
    <property type="molecule type" value="Genomic_DNA"/>
</dbReference>
<dbReference type="Gene3D" id="3.40.1800.10">
    <property type="entry name" value="His-Me finger endonucleases"/>
    <property type="match status" value="1"/>
</dbReference>
<dbReference type="RefSeq" id="WP_203725593.1">
    <property type="nucleotide sequence ID" value="NZ_BAAATX010000015.1"/>
</dbReference>
<proteinExistence type="predicted"/>
<evidence type="ECO:0000313" key="2">
    <source>
        <dbReference type="Proteomes" id="UP000637628"/>
    </source>
</evidence>
<dbReference type="Proteomes" id="UP000637628">
    <property type="component" value="Unassembled WGS sequence"/>
</dbReference>
<keyword evidence="2" id="KW-1185">Reference proteome</keyword>
<comment type="caution">
    <text evidence="1">The sequence shown here is derived from an EMBL/GenBank/DDBJ whole genome shotgun (WGS) entry which is preliminary data.</text>
</comment>
<reference evidence="1 2" key="1">
    <citation type="submission" date="2021-01" db="EMBL/GenBank/DDBJ databases">
        <title>Whole genome shotgun sequence of Actinoplanes durhamensis NBRC 14914.</title>
        <authorList>
            <person name="Komaki H."/>
            <person name="Tamura T."/>
        </authorList>
    </citation>
    <scope>NUCLEOTIDE SEQUENCE [LARGE SCALE GENOMIC DNA]</scope>
    <source>
        <strain evidence="1 2">NBRC 14914</strain>
    </source>
</reference>
<organism evidence="1 2">
    <name type="scientific">Paractinoplanes durhamensis</name>
    <dbReference type="NCBI Taxonomy" id="113563"/>
    <lineage>
        <taxon>Bacteria</taxon>
        <taxon>Bacillati</taxon>
        <taxon>Actinomycetota</taxon>
        <taxon>Actinomycetes</taxon>
        <taxon>Micromonosporales</taxon>
        <taxon>Micromonosporaceae</taxon>
        <taxon>Paractinoplanes</taxon>
    </lineage>
</organism>
<dbReference type="InterPro" id="IPR044925">
    <property type="entry name" value="His-Me_finger_sf"/>
</dbReference>
<dbReference type="Pfam" id="PF02945">
    <property type="entry name" value="Endonuclease_7"/>
    <property type="match status" value="1"/>
</dbReference>
<accession>A0ABQ3YQT2</accession>
<evidence type="ECO:0000313" key="1">
    <source>
        <dbReference type="EMBL" id="GID99943.1"/>
    </source>
</evidence>
<dbReference type="InterPro" id="IPR038563">
    <property type="entry name" value="Endonuclease_7_sf"/>
</dbReference>
<dbReference type="SUPFAM" id="SSF54060">
    <property type="entry name" value="His-Me finger endonucleases"/>
    <property type="match status" value="1"/>
</dbReference>
<protein>
    <submittedName>
        <fullName evidence="1">Uncharacterized protein</fullName>
    </submittedName>
</protein>
<sequence>MAAATGAVRGLLCTGCNAALGHFGDREDSLLAAVDYLRRAAATPTAAKPQTTRLRLIDPAPGGRLNRTVRFRGATTVRVDGYLVSIEAGETRTVVSTSGEYEIIQPKTT</sequence>
<dbReference type="InterPro" id="IPR004211">
    <property type="entry name" value="Endonuclease_7"/>
</dbReference>
<gene>
    <name evidence="1" type="ORF">Adu01nite_12940</name>
</gene>